<dbReference type="EMBL" id="CCND01000015">
    <property type="protein sequence ID" value="CDX57666.1"/>
    <property type="molecule type" value="Genomic_DNA"/>
</dbReference>
<dbReference type="InterPro" id="IPR036812">
    <property type="entry name" value="NAD(P)_OxRdtase_dom_sf"/>
</dbReference>
<dbReference type="SUPFAM" id="SSF51430">
    <property type="entry name" value="NAD(P)-linked oxidoreductase"/>
    <property type="match status" value="1"/>
</dbReference>
<sequence length="314" mass="34386">MQQRKLGRYGLTVSAIGYGAMGTAIGYGPSDDQQSIRAIRHAHELGVTHFDTARMYGWGEGEKLLGIALRPIRDQVTIATKFGLTESYAPDSRPQAIRQVVDSSLKNLDVEAIDLLYQHIPDPNVPIEDVVGVMQEFVQAGKVRYLGLSNSDEDTIRRASAVAPISVQQYQCSIFARDVETLLPVLEELSIGLVAYSPLARGFLTGHVTSRDHYSADDFRQNLGWWAPANFGKNVEIAQELTSVATAKGISLSQLALAWLLARKDYIVPIPGSRDPKRVEENISAAELILTDADLKRIDEITPTGGVGGRIWGD</sequence>
<evidence type="ECO:0000259" key="2">
    <source>
        <dbReference type="Pfam" id="PF00248"/>
    </source>
</evidence>
<dbReference type="Pfam" id="PF00248">
    <property type="entry name" value="Aldo_ket_red"/>
    <property type="match status" value="1"/>
</dbReference>
<evidence type="ECO:0000313" key="3">
    <source>
        <dbReference type="EMBL" id="CDX57666.1"/>
    </source>
</evidence>
<dbReference type="Gene3D" id="3.20.20.100">
    <property type="entry name" value="NADP-dependent oxidoreductase domain"/>
    <property type="match status" value="1"/>
</dbReference>
<dbReference type="InterPro" id="IPR050791">
    <property type="entry name" value="Aldo-Keto_reductase"/>
</dbReference>
<dbReference type="InterPro" id="IPR023210">
    <property type="entry name" value="NADP_OxRdtase_dom"/>
</dbReference>
<dbReference type="PANTHER" id="PTHR43625">
    <property type="entry name" value="AFLATOXIN B1 ALDEHYDE REDUCTASE"/>
    <property type="match status" value="1"/>
</dbReference>
<dbReference type="AlphaFoldDB" id="A0A0K2VYY9"/>
<dbReference type="Proteomes" id="UP000182888">
    <property type="component" value="Unassembled WGS sequence"/>
</dbReference>
<dbReference type="PANTHER" id="PTHR43625:SF40">
    <property type="entry name" value="ALDO-KETO REDUCTASE YAKC [NADP(+)]"/>
    <property type="match status" value="1"/>
</dbReference>
<reference evidence="4" key="1">
    <citation type="submission" date="2014-08" db="EMBL/GenBank/DDBJ databases">
        <authorList>
            <person name="Edwards T."/>
        </authorList>
    </citation>
    <scope>NUCLEOTIDE SEQUENCE [LARGE SCALE GENOMIC DNA]</scope>
</reference>
<dbReference type="GO" id="GO:0005737">
    <property type="term" value="C:cytoplasm"/>
    <property type="evidence" value="ECO:0007669"/>
    <property type="project" value="TreeGrafter"/>
</dbReference>
<organism evidence="3 4">
    <name type="scientific">Mesorhizobium plurifarium</name>
    <dbReference type="NCBI Taxonomy" id="69974"/>
    <lineage>
        <taxon>Bacteria</taxon>
        <taxon>Pseudomonadati</taxon>
        <taxon>Pseudomonadota</taxon>
        <taxon>Alphaproteobacteria</taxon>
        <taxon>Hyphomicrobiales</taxon>
        <taxon>Phyllobacteriaceae</taxon>
        <taxon>Mesorhizobium</taxon>
    </lineage>
</organism>
<protein>
    <submittedName>
        <fullName evidence="3">Putative aldo-keto reductase 1</fullName>
        <ecNumber evidence="3">1.1.1.-</ecNumber>
    </submittedName>
</protein>
<accession>A0A0K2VYY9</accession>
<keyword evidence="1 3" id="KW-0560">Oxidoreductase</keyword>
<dbReference type="EC" id="1.1.1.-" evidence="3"/>
<feature type="domain" description="NADP-dependent oxidoreductase" evidence="2">
    <location>
        <begin position="15"/>
        <end position="301"/>
    </location>
</feature>
<gene>
    <name evidence="3" type="primary">AKR</name>
    <name evidence="3" type="ORF">MPL1032_220099</name>
</gene>
<evidence type="ECO:0000313" key="4">
    <source>
        <dbReference type="Proteomes" id="UP000182888"/>
    </source>
</evidence>
<proteinExistence type="predicted"/>
<evidence type="ECO:0000256" key="1">
    <source>
        <dbReference type="ARBA" id="ARBA00023002"/>
    </source>
</evidence>
<dbReference type="InterPro" id="IPR020471">
    <property type="entry name" value="AKR"/>
</dbReference>
<dbReference type="PRINTS" id="PR00069">
    <property type="entry name" value="ALDKETRDTASE"/>
</dbReference>
<name>A0A0K2VYY9_MESPL</name>
<dbReference type="GO" id="GO:0016491">
    <property type="term" value="F:oxidoreductase activity"/>
    <property type="evidence" value="ECO:0007669"/>
    <property type="project" value="UniProtKB-KW"/>
</dbReference>